<name>A0A2I1NBN4_9BACT</name>
<dbReference type="Gene3D" id="2.70.70.10">
    <property type="entry name" value="Glucose Permease (Domain IIA)"/>
    <property type="match status" value="1"/>
</dbReference>
<feature type="signal peptide" evidence="1">
    <location>
        <begin position="1"/>
        <end position="18"/>
    </location>
</feature>
<dbReference type="Pfam" id="PF01551">
    <property type="entry name" value="Peptidase_M23"/>
    <property type="match status" value="1"/>
</dbReference>
<dbReference type="Proteomes" id="UP000234639">
    <property type="component" value="Unassembled WGS sequence"/>
</dbReference>
<proteinExistence type="predicted"/>
<feature type="domain" description="M23ase beta-sheet core" evidence="2">
    <location>
        <begin position="163"/>
        <end position="257"/>
    </location>
</feature>
<gene>
    <name evidence="3" type="ORF">CYJ41_02540</name>
</gene>
<evidence type="ECO:0000259" key="2">
    <source>
        <dbReference type="Pfam" id="PF01551"/>
    </source>
</evidence>
<dbReference type="GO" id="GO:0004222">
    <property type="term" value="F:metalloendopeptidase activity"/>
    <property type="evidence" value="ECO:0007669"/>
    <property type="project" value="TreeGrafter"/>
</dbReference>
<protein>
    <submittedName>
        <fullName evidence="3">M23 family peptidase</fullName>
    </submittedName>
</protein>
<comment type="caution">
    <text evidence="3">The sequence shown here is derived from an EMBL/GenBank/DDBJ whole genome shotgun (WGS) entry which is preliminary data.</text>
</comment>
<reference evidence="3 4" key="1">
    <citation type="submission" date="2017-12" db="EMBL/GenBank/DDBJ databases">
        <title>Phylogenetic diversity of female urinary microbiome.</title>
        <authorList>
            <person name="Thomas-White K."/>
            <person name="Wolfe A.J."/>
        </authorList>
    </citation>
    <scope>NUCLEOTIDE SEQUENCE [LARGE SCALE GENOMIC DNA]</scope>
    <source>
        <strain evidence="3 4">UMB0112</strain>
    </source>
</reference>
<dbReference type="RefSeq" id="WP_101636796.1">
    <property type="nucleotide sequence ID" value="NZ_JAPXGV010000001.1"/>
</dbReference>
<evidence type="ECO:0000313" key="3">
    <source>
        <dbReference type="EMBL" id="PKZ29788.1"/>
    </source>
</evidence>
<organism evidence="3 4">
    <name type="scientific">Campylobacter ureolyticus</name>
    <dbReference type="NCBI Taxonomy" id="827"/>
    <lineage>
        <taxon>Bacteria</taxon>
        <taxon>Pseudomonadati</taxon>
        <taxon>Campylobacterota</taxon>
        <taxon>Epsilonproteobacteria</taxon>
        <taxon>Campylobacterales</taxon>
        <taxon>Campylobacteraceae</taxon>
        <taxon>Campylobacter</taxon>
    </lineage>
</organism>
<sequence length="271" mass="30188">MRKIIILLAILLSLNANEIINGETEILKVDSKFAGELFINDKKSIWLDNPVKKGEKIAFVSSNYRNKNDIIVKHMFNNDEQIIKFKLIEGSYKKENITVSSSKASPNKENLKRIKKESEEAYSIYRTKTDKLLFNSKFELPINSVITSNFGNARVFNGILKSYHSGTDFRAGVGTPIKAANDGVVVIAKERFYAGNSVVINHGGGIYSQYYHLNKINVEVGNLVKKGEVIGLSGATGRVSGPHLHFGIMVNANSVEPLKFIEAINYALFDK</sequence>
<dbReference type="PANTHER" id="PTHR21666:SF270">
    <property type="entry name" value="MUREIN HYDROLASE ACTIVATOR ENVC"/>
    <property type="match status" value="1"/>
</dbReference>
<accession>A0A2I1NBN4</accession>
<keyword evidence="1" id="KW-0732">Signal</keyword>
<dbReference type="AlphaFoldDB" id="A0A2I1NBN4"/>
<dbReference type="SUPFAM" id="SSF51261">
    <property type="entry name" value="Duplicated hybrid motif"/>
    <property type="match status" value="1"/>
</dbReference>
<evidence type="ECO:0000313" key="4">
    <source>
        <dbReference type="Proteomes" id="UP000234639"/>
    </source>
</evidence>
<dbReference type="CDD" id="cd12797">
    <property type="entry name" value="M23_peptidase"/>
    <property type="match status" value="1"/>
</dbReference>
<dbReference type="InterPro" id="IPR011055">
    <property type="entry name" value="Dup_hybrid_motif"/>
</dbReference>
<dbReference type="EMBL" id="PKHU01000002">
    <property type="protein sequence ID" value="PKZ29788.1"/>
    <property type="molecule type" value="Genomic_DNA"/>
</dbReference>
<evidence type="ECO:0000256" key="1">
    <source>
        <dbReference type="SAM" id="SignalP"/>
    </source>
</evidence>
<feature type="chain" id="PRO_5014166919" evidence="1">
    <location>
        <begin position="19"/>
        <end position="271"/>
    </location>
</feature>
<dbReference type="PANTHER" id="PTHR21666">
    <property type="entry name" value="PEPTIDASE-RELATED"/>
    <property type="match status" value="1"/>
</dbReference>
<dbReference type="InterPro" id="IPR016047">
    <property type="entry name" value="M23ase_b-sheet_dom"/>
</dbReference>
<dbReference type="InterPro" id="IPR050570">
    <property type="entry name" value="Cell_wall_metabolism_enzyme"/>
</dbReference>